<dbReference type="AlphaFoldDB" id="A0A3A1U6C3"/>
<accession>A0A3A1U6C3</accession>
<dbReference type="InterPro" id="IPR003018">
    <property type="entry name" value="GAF"/>
</dbReference>
<dbReference type="Proteomes" id="UP000265742">
    <property type="component" value="Unassembled WGS sequence"/>
</dbReference>
<evidence type="ECO:0000256" key="4">
    <source>
        <dbReference type="ARBA" id="ARBA00022840"/>
    </source>
</evidence>
<evidence type="ECO:0000259" key="6">
    <source>
        <dbReference type="PROSITE" id="PS50011"/>
    </source>
</evidence>
<sequence>MRAYGSHDGAPCDGAGEEDAVTAEVPPLRRPRGAARALGFRRRSADPAVQAADVRASEPLAPATTAPIVLAGRYELRRVLGSGGEANVYAAHDGLLGREVAVKVFHSRVAPPDAGSLERVEARVSASLNHYALTTLLDAGIDEGPEGRQLYLVMEYVPGEALNERLRRGPMTPADACWLGFDIAEGLDHMHQVGFLHRDVKPSNILISGLRSARPVVAKLTDFGIAARVGEPDLSEFTTGTAAYLSPEQVEGLDAEPASDVYSLGLVMIEAITGRVVFPGSVTRSAFARLDRDPEIPEGIPPRLADLLRRMTARRPADRVGLYDLAVELQQILVDMLLELRPGGAAPAAEPPVVDGPPQQASAAFDAALRLLLGASGATAAIALLGDPAAGQTVAARAGAATASPEGLPVLRAARSGAVLVEDAWQDRDLRAHPLVLGGGVRAVAAVPLQNADRTVAGSLVLLDRAPRAWDDAARAALEDTAALLVADLGLRRAVRRALSLDD</sequence>
<dbReference type="SUPFAM" id="SSF56112">
    <property type="entry name" value="Protein kinase-like (PK-like)"/>
    <property type="match status" value="1"/>
</dbReference>
<dbReference type="SUPFAM" id="SSF55781">
    <property type="entry name" value="GAF domain-like"/>
    <property type="match status" value="1"/>
</dbReference>
<keyword evidence="1" id="KW-0808">Transferase</keyword>
<keyword evidence="2" id="KW-0547">Nucleotide-binding</keyword>
<dbReference type="Pfam" id="PF00069">
    <property type="entry name" value="Pkinase"/>
    <property type="match status" value="1"/>
</dbReference>
<keyword evidence="7" id="KW-0723">Serine/threonine-protein kinase</keyword>
<keyword evidence="3 7" id="KW-0418">Kinase</keyword>
<dbReference type="GO" id="GO:0004674">
    <property type="term" value="F:protein serine/threonine kinase activity"/>
    <property type="evidence" value="ECO:0007669"/>
    <property type="project" value="UniProtKB-KW"/>
</dbReference>
<dbReference type="EMBL" id="QXTG01000002">
    <property type="protein sequence ID" value="RIX28484.1"/>
    <property type="molecule type" value="Genomic_DNA"/>
</dbReference>
<keyword evidence="8" id="KW-1185">Reference proteome</keyword>
<evidence type="ECO:0000313" key="7">
    <source>
        <dbReference type="EMBL" id="RIX28484.1"/>
    </source>
</evidence>
<protein>
    <submittedName>
        <fullName evidence="7">Serine/threonine protein kinase</fullName>
    </submittedName>
</protein>
<dbReference type="PROSITE" id="PS50011">
    <property type="entry name" value="PROTEIN_KINASE_DOM"/>
    <property type="match status" value="1"/>
</dbReference>
<dbReference type="InterPro" id="IPR011009">
    <property type="entry name" value="Kinase-like_dom_sf"/>
</dbReference>
<dbReference type="InterPro" id="IPR029016">
    <property type="entry name" value="GAF-like_dom_sf"/>
</dbReference>
<dbReference type="Gene3D" id="3.30.450.40">
    <property type="match status" value="1"/>
</dbReference>
<comment type="caution">
    <text evidence="7">The sequence shown here is derived from an EMBL/GenBank/DDBJ whole genome shotgun (WGS) entry which is preliminary data.</text>
</comment>
<dbReference type="PANTHER" id="PTHR43289:SF34">
    <property type="entry name" value="SERINE_THREONINE-PROTEIN KINASE YBDM-RELATED"/>
    <property type="match status" value="1"/>
</dbReference>
<proteinExistence type="predicted"/>
<feature type="region of interest" description="Disordered" evidence="5">
    <location>
        <begin position="1"/>
        <end position="39"/>
    </location>
</feature>
<evidence type="ECO:0000256" key="1">
    <source>
        <dbReference type="ARBA" id="ARBA00022679"/>
    </source>
</evidence>
<dbReference type="CDD" id="cd14014">
    <property type="entry name" value="STKc_PknB_like"/>
    <property type="match status" value="1"/>
</dbReference>
<dbReference type="InterPro" id="IPR008271">
    <property type="entry name" value="Ser/Thr_kinase_AS"/>
</dbReference>
<dbReference type="Gene3D" id="1.10.510.10">
    <property type="entry name" value="Transferase(Phosphotransferase) domain 1"/>
    <property type="match status" value="1"/>
</dbReference>
<evidence type="ECO:0000256" key="3">
    <source>
        <dbReference type="ARBA" id="ARBA00022777"/>
    </source>
</evidence>
<name>A0A3A1U6C3_9MICO</name>
<evidence type="ECO:0000256" key="5">
    <source>
        <dbReference type="SAM" id="MobiDB-lite"/>
    </source>
</evidence>
<dbReference type="GO" id="GO:0005524">
    <property type="term" value="F:ATP binding"/>
    <property type="evidence" value="ECO:0007669"/>
    <property type="project" value="UniProtKB-KW"/>
</dbReference>
<dbReference type="InterPro" id="IPR000719">
    <property type="entry name" value="Prot_kinase_dom"/>
</dbReference>
<evidence type="ECO:0000256" key="2">
    <source>
        <dbReference type="ARBA" id="ARBA00022741"/>
    </source>
</evidence>
<keyword evidence="4" id="KW-0067">ATP-binding</keyword>
<dbReference type="PROSITE" id="PS00108">
    <property type="entry name" value="PROTEIN_KINASE_ST"/>
    <property type="match status" value="1"/>
</dbReference>
<feature type="domain" description="Protein kinase" evidence="6">
    <location>
        <begin position="74"/>
        <end position="333"/>
    </location>
</feature>
<dbReference type="Pfam" id="PF01590">
    <property type="entry name" value="GAF"/>
    <property type="match status" value="1"/>
</dbReference>
<reference evidence="8" key="1">
    <citation type="submission" date="2018-09" db="EMBL/GenBank/DDBJ databases">
        <authorList>
            <person name="Kim I."/>
        </authorList>
    </citation>
    <scope>NUCLEOTIDE SEQUENCE [LARGE SCALE GENOMIC DNA]</scope>
    <source>
        <strain evidence="8">DD4a</strain>
    </source>
</reference>
<organism evidence="7 8">
    <name type="scientific">Amnibacterium setariae</name>
    <dbReference type="NCBI Taxonomy" id="2306585"/>
    <lineage>
        <taxon>Bacteria</taxon>
        <taxon>Bacillati</taxon>
        <taxon>Actinomycetota</taxon>
        <taxon>Actinomycetes</taxon>
        <taxon>Micrococcales</taxon>
        <taxon>Microbacteriaceae</taxon>
        <taxon>Amnibacterium</taxon>
    </lineage>
</organism>
<gene>
    <name evidence="7" type="ORF">D1781_13750</name>
</gene>
<dbReference type="PANTHER" id="PTHR43289">
    <property type="entry name" value="MITOGEN-ACTIVATED PROTEIN KINASE KINASE KINASE 20-RELATED"/>
    <property type="match status" value="1"/>
</dbReference>
<evidence type="ECO:0000313" key="8">
    <source>
        <dbReference type="Proteomes" id="UP000265742"/>
    </source>
</evidence>
<dbReference type="Gene3D" id="3.30.200.20">
    <property type="entry name" value="Phosphorylase Kinase, domain 1"/>
    <property type="match status" value="1"/>
</dbReference>
<dbReference type="SMART" id="SM00220">
    <property type="entry name" value="S_TKc"/>
    <property type="match status" value="1"/>
</dbReference>